<dbReference type="GO" id="GO:0006412">
    <property type="term" value="P:translation"/>
    <property type="evidence" value="ECO:0007669"/>
    <property type="project" value="InterPro"/>
</dbReference>
<keyword evidence="7" id="KW-1185">Reference proteome</keyword>
<dbReference type="GeneID" id="25258052"/>
<dbReference type="Gene3D" id="3.90.470.10">
    <property type="entry name" value="Ribosomal protein L22/L17"/>
    <property type="match status" value="1"/>
</dbReference>
<evidence type="ECO:0000256" key="3">
    <source>
        <dbReference type="ARBA" id="ARBA00023274"/>
    </source>
</evidence>
<dbReference type="InterPro" id="IPR036394">
    <property type="entry name" value="Ribosomal_uL22_sf"/>
</dbReference>
<dbReference type="PANTHER" id="PTHR13501:SF8">
    <property type="entry name" value="LARGE RIBOSOMAL SUBUNIT PROTEIN UL22M"/>
    <property type="match status" value="1"/>
</dbReference>
<dbReference type="GO" id="GO:0005762">
    <property type="term" value="C:mitochondrial large ribosomal subunit"/>
    <property type="evidence" value="ECO:0007669"/>
    <property type="project" value="TreeGrafter"/>
</dbReference>
<organism evidence="6 7">
    <name type="scientific">Mitosporidium daphniae</name>
    <dbReference type="NCBI Taxonomy" id="1485682"/>
    <lineage>
        <taxon>Eukaryota</taxon>
        <taxon>Fungi</taxon>
        <taxon>Fungi incertae sedis</taxon>
        <taxon>Microsporidia</taxon>
        <taxon>Mitosporidium</taxon>
    </lineage>
</organism>
<dbReference type="Proteomes" id="UP000029725">
    <property type="component" value="Unassembled WGS sequence"/>
</dbReference>
<protein>
    <submittedName>
        <fullName evidence="6">50s ribosomal protein L22</fullName>
    </submittedName>
</protein>
<dbReference type="SUPFAM" id="SSF54843">
    <property type="entry name" value="Ribosomal protein L22"/>
    <property type="match status" value="1"/>
</dbReference>
<dbReference type="RefSeq" id="XP_013239500.1">
    <property type="nucleotide sequence ID" value="XM_013384046.1"/>
</dbReference>
<evidence type="ECO:0000313" key="7">
    <source>
        <dbReference type="Proteomes" id="UP000029725"/>
    </source>
</evidence>
<proteinExistence type="inferred from homology"/>
<feature type="region of interest" description="Disordered" evidence="5">
    <location>
        <begin position="36"/>
        <end position="57"/>
    </location>
</feature>
<reference evidence="6 7" key="1">
    <citation type="submission" date="2014-04" db="EMBL/GenBank/DDBJ databases">
        <title>A new species of microsporidia sheds light on the evolution of extreme parasitism.</title>
        <authorList>
            <person name="Haag K.L."/>
            <person name="James T.Y."/>
            <person name="Larsson R."/>
            <person name="Schaer T.M."/>
            <person name="Refardt D."/>
            <person name="Pombert J.-F."/>
            <person name="Ebert D."/>
        </authorList>
    </citation>
    <scope>NUCLEOTIDE SEQUENCE [LARGE SCALE GENOMIC DNA]</scope>
    <source>
        <strain evidence="6 7">UGP3</strain>
        <tissue evidence="6">Spores</tissue>
    </source>
</reference>
<keyword evidence="2 4" id="KW-0689">Ribosomal protein</keyword>
<dbReference type="Pfam" id="PF00237">
    <property type="entry name" value="Ribosomal_L22"/>
    <property type="match status" value="1"/>
</dbReference>
<evidence type="ECO:0000256" key="4">
    <source>
        <dbReference type="RuleBase" id="RU004005"/>
    </source>
</evidence>
<dbReference type="HOGENOM" id="CLU_1326672_0_0_1"/>
<dbReference type="GO" id="GO:0003735">
    <property type="term" value="F:structural constituent of ribosome"/>
    <property type="evidence" value="ECO:0007669"/>
    <property type="project" value="InterPro"/>
</dbReference>
<dbReference type="AlphaFoldDB" id="A0A098VW11"/>
<dbReference type="VEuPathDB" id="MicrosporidiaDB:DI09_113p50"/>
<sequence length="207" mass="23540">MRNRKLALAAKYANHPGARLLDIGEKLAPLCKEPRGSFSAPYNRKNPQSLANYSSPQSSKKIINLNSPYTGHSVSVNSGWAQGSPKRLNFISQMVRGLSIEDAILQMTFSKKRAARRLLATLVRLRTRARVEKAPLDHMVLSSLTVGRGKITREIDIKGRGRHGIKKHYHSQVRVTLSEPNYEREFKKHYKIPRFVEHKSVLARIDY</sequence>
<comment type="caution">
    <text evidence="6">The sequence shown here is derived from an EMBL/GenBank/DDBJ whole genome shotgun (WGS) entry which is preliminary data.</text>
</comment>
<evidence type="ECO:0000256" key="2">
    <source>
        <dbReference type="ARBA" id="ARBA00022980"/>
    </source>
</evidence>
<dbReference type="PANTHER" id="PTHR13501">
    <property type="entry name" value="CHLOROPLAST 50S RIBOSOMAL PROTEIN L22-RELATED"/>
    <property type="match status" value="1"/>
</dbReference>
<gene>
    <name evidence="6" type="ORF">DI09_113p50</name>
</gene>
<evidence type="ECO:0000256" key="1">
    <source>
        <dbReference type="ARBA" id="ARBA00009451"/>
    </source>
</evidence>
<keyword evidence="3 4" id="KW-0687">Ribonucleoprotein</keyword>
<dbReference type="InterPro" id="IPR001063">
    <property type="entry name" value="Ribosomal_uL22"/>
</dbReference>
<dbReference type="OrthoDB" id="416470at2759"/>
<name>A0A098VW11_9MICR</name>
<dbReference type="InterPro" id="IPR047867">
    <property type="entry name" value="Ribosomal_uL22_bac/org-type"/>
</dbReference>
<evidence type="ECO:0000313" key="6">
    <source>
        <dbReference type="EMBL" id="KGG53064.1"/>
    </source>
</evidence>
<dbReference type="EMBL" id="JMKJ01000015">
    <property type="protein sequence ID" value="KGG53064.1"/>
    <property type="molecule type" value="Genomic_DNA"/>
</dbReference>
<feature type="compositionally biased region" description="Polar residues" evidence="5">
    <location>
        <begin position="45"/>
        <end position="57"/>
    </location>
</feature>
<comment type="similarity">
    <text evidence="1 4">Belongs to the universal ribosomal protein uL22 family.</text>
</comment>
<accession>A0A098VW11</accession>
<evidence type="ECO:0000256" key="5">
    <source>
        <dbReference type="SAM" id="MobiDB-lite"/>
    </source>
</evidence>